<keyword evidence="8" id="KW-0547">Nucleotide-binding</keyword>
<dbReference type="InterPro" id="IPR013113">
    <property type="entry name" value="SIP_FAD-bd"/>
</dbReference>
<evidence type="ECO:0000313" key="23">
    <source>
        <dbReference type="EMBL" id="ORA00952.1"/>
    </source>
</evidence>
<feature type="transmembrane region" description="Helical" evidence="18">
    <location>
        <begin position="529"/>
        <end position="549"/>
    </location>
</feature>
<evidence type="ECO:0000256" key="7">
    <source>
        <dbReference type="ARBA" id="ARBA00022692"/>
    </source>
</evidence>
<keyword evidence="3" id="KW-0813">Transport</keyword>
<dbReference type="SUPFAM" id="SSF52540">
    <property type="entry name" value="P-loop containing nucleoside triphosphate hydrolases"/>
    <property type="match status" value="1"/>
</dbReference>
<evidence type="ECO:0000256" key="10">
    <source>
        <dbReference type="ARBA" id="ARBA00022840"/>
    </source>
</evidence>
<evidence type="ECO:0000256" key="2">
    <source>
        <dbReference type="ARBA" id="ARBA00004429"/>
    </source>
</evidence>
<dbReference type="Pfam" id="PF00005">
    <property type="entry name" value="ABC_tran"/>
    <property type="match status" value="1"/>
</dbReference>
<proteinExistence type="inferred from homology"/>
<feature type="region of interest" description="Disordered" evidence="17">
    <location>
        <begin position="245"/>
        <end position="275"/>
    </location>
</feature>
<dbReference type="GO" id="GO:0016491">
    <property type="term" value="F:oxidoreductase activity"/>
    <property type="evidence" value="ECO:0007669"/>
    <property type="project" value="InterPro"/>
</dbReference>
<keyword evidence="13 18" id="KW-0472">Membrane</keyword>
<dbReference type="SMART" id="SM00382">
    <property type="entry name" value="AAA"/>
    <property type="match status" value="1"/>
</dbReference>
<dbReference type="InterPro" id="IPR003593">
    <property type="entry name" value="AAA+_ATPase"/>
</dbReference>
<dbReference type="Gene3D" id="3.40.50.300">
    <property type="entry name" value="P-loop containing nucleotide triphosphate hydrolases"/>
    <property type="match status" value="1"/>
</dbReference>
<evidence type="ECO:0000256" key="5">
    <source>
        <dbReference type="ARBA" id="ARBA00022519"/>
    </source>
</evidence>
<dbReference type="PROSITE" id="PS50893">
    <property type="entry name" value="ABC_TRANSPORTER_2"/>
    <property type="match status" value="1"/>
</dbReference>
<dbReference type="EMBL" id="MVHH01000002">
    <property type="protein sequence ID" value="ORA00952.1"/>
    <property type="molecule type" value="Genomic_DNA"/>
</dbReference>
<keyword evidence="6" id="KW-0285">Flavoprotein</keyword>
<protein>
    <recommendedName>
        <fullName evidence="16">Mycobactin import ATP-binding/permease protein IrtA</fullName>
    </recommendedName>
</protein>
<evidence type="ECO:0000256" key="15">
    <source>
        <dbReference type="ARBA" id="ARBA00023467"/>
    </source>
</evidence>
<evidence type="ECO:0000259" key="20">
    <source>
        <dbReference type="PROSITE" id="PS50929"/>
    </source>
</evidence>
<keyword evidence="11" id="KW-1278">Translocase</keyword>
<dbReference type="RefSeq" id="WP_046188799.1">
    <property type="nucleotide sequence ID" value="NZ_JACKUJ010000045.1"/>
</dbReference>
<evidence type="ECO:0000256" key="3">
    <source>
        <dbReference type="ARBA" id="ARBA00022448"/>
    </source>
</evidence>
<dbReference type="GO" id="GO:0005524">
    <property type="term" value="F:ATP binding"/>
    <property type="evidence" value="ECO:0007669"/>
    <property type="project" value="UniProtKB-KW"/>
</dbReference>
<evidence type="ECO:0000256" key="17">
    <source>
        <dbReference type="SAM" id="MobiDB-lite"/>
    </source>
</evidence>
<name>A0A0F5MZJ5_9MYCO</name>
<comment type="cofactor">
    <cofactor evidence="1">
        <name>FAD</name>
        <dbReference type="ChEBI" id="CHEBI:57692"/>
    </cofactor>
</comment>
<evidence type="ECO:0000256" key="18">
    <source>
        <dbReference type="SAM" id="Phobius"/>
    </source>
</evidence>
<feature type="domain" description="FAD-binding FR-type" evidence="21">
    <location>
        <begin position="15"/>
        <end position="122"/>
    </location>
</feature>
<dbReference type="InterPro" id="IPR039421">
    <property type="entry name" value="Type_1_exporter"/>
</dbReference>
<feature type="transmembrane region" description="Helical" evidence="18">
    <location>
        <begin position="561"/>
        <end position="582"/>
    </location>
</feature>
<organism evidence="22 24">
    <name type="scientific">Mycolicibacter arupensis</name>
    <dbReference type="NCBI Taxonomy" id="342002"/>
    <lineage>
        <taxon>Bacteria</taxon>
        <taxon>Bacillati</taxon>
        <taxon>Actinomycetota</taxon>
        <taxon>Actinomycetes</taxon>
        <taxon>Mycobacteriales</taxon>
        <taxon>Mycobacteriaceae</taxon>
        <taxon>Mycolicibacter</taxon>
    </lineage>
</organism>
<dbReference type="InterPro" id="IPR011527">
    <property type="entry name" value="ABC1_TM_dom"/>
</dbReference>
<keyword evidence="4" id="KW-1003">Cell membrane</keyword>
<sequence length="863" mass="93273">MARGLQGAILRGFGARDHTVTVVETSWITPHCIRVWMHSPTLFTDAAVEPSAWLRFWFPDPDGSDTEFQRAYTIAEGDAQTGRFAVDMVLHEPAGPATRWARTVEPGATISAISLMGSSRFEAPDADAQPAGYLLMGDSASIPGINGIIGTIGPDIPIELYLEQHDDNDLLIPISAHPRLRVHWVPRRDARSLADAIEARDWSNWYAWATPEAATLKALRARLRDEFGFPKSEVHAQAYWTAGRAMGTQRDAEKSEDTELTLPTPETGSSEVSGERSISAAKGQWRAQAAGRLLGPLRVPLILSGVLQALITLLQLAPFVLLVELARRLVAGADESALWPVGIAALSLLGLGTLLGAGLTLWLHVVDARFASALRARLLSKLSRLPLGWFTARGSGSIKQLVADDTLSLHYLVTHAIPDAVAAVVAPVAVLVYLFVVDWRVALVLFLPVLVYMVLMSVMMTQSGPKISQAQRWAERMNGEAGTYLEGQPVIRVFGGAAASTFRRRLDEYIDFLVTWQRPFVGKKTLMDLVTRPSTFLWLIVLTGTPLIVSGRMDPVNLLPFLLLGTTFGARLLGIGLGVGGIRGGMLAARRLQIALDETELAVEQHQAVASEAAGTVRFDAVTFGYRPGVPVIREVSLSLRPGTVTALVGPSGSGKSTLAALLARFHDVDSGSISIDGQDIRSMTADELYRQVGFVLQETQLVHGSVRDNIALAVPDATDEQVWAAAREAQIHDRILRLPQGYDTVLGAAAALSGGERQRLTIARAILADTPVLILDEATAFADPESEYLVQQALNRLTRHRTVLVIAHRLHTITGADQIAVLDGGGIVEQGTHEQLLAAGGRYHQLWQTGRSAATVGAEAHR</sequence>
<dbReference type="Proteomes" id="UP000192327">
    <property type="component" value="Unassembled WGS sequence"/>
</dbReference>
<dbReference type="PATRIC" id="fig|342002.3.peg.277"/>
<evidence type="ECO:0000256" key="9">
    <source>
        <dbReference type="ARBA" id="ARBA00022827"/>
    </source>
</evidence>
<gene>
    <name evidence="23" type="ORF">BST15_01630</name>
    <name evidence="22" type="ORF">WR43_06600</name>
</gene>
<comment type="subunit">
    <text evidence="15">Forms a heterodimer with IrtB.</text>
</comment>
<evidence type="ECO:0000256" key="6">
    <source>
        <dbReference type="ARBA" id="ARBA00022630"/>
    </source>
</evidence>
<dbReference type="SUPFAM" id="SSF90123">
    <property type="entry name" value="ABC transporter transmembrane region"/>
    <property type="match status" value="1"/>
</dbReference>
<dbReference type="InterPro" id="IPR039261">
    <property type="entry name" value="FNR_nucleotide-bd"/>
</dbReference>
<comment type="similarity">
    <text evidence="14">Belongs to the ABC transporter superfamily. Siderophore-Fe(3+) uptake transporter (SIUT) (TC 3.A.1.21) family.</text>
</comment>
<keyword evidence="5" id="KW-0997">Cell inner membrane</keyword>
<dbReference type="FunFam" id="3.40.50.300:FF:000221">
    <property type="entry name" value="Multidrug ABC transporter ATP-binding protein"/>
    <property type="match status" value="1"/>
</dbReference>
<dbReference type="InterPro" id="IPR017871">
    <property type="entry name" value="ABC_transporter-like_CS"/>
</dbReference>
<dbReference type="Pfam" id="PF08021">
    <property type="entry name" value="FAD_binding_9"/>
    <property type="match status" value="1"/>
</dbReference>
<dbReference type="PANTHER" id="PTHR24221">
    <property type="entry name" value="ATP-BINDING CASSETTE SUB-FAMILY B"/>
    <property type="match status" value="1"/>
</dbReference>
<keyword evidence="10" id="KW-0067">ATP-binding</keyword>
<dbReference type="InterPro" id="IPR017938">
    <property type="entry name" value="Riboflavin_synthase-like_b-brl"/>
</dbReference>
<dbReference type="PROSITE" id="PS00211">
    <property type="entry name" value="ABC_TRANSPORTER_1"/>
    <property type="match status" value="1"/>
</dbReference>
<dbReference type="Pfam" id="PF00664">
    <property type="entry name" value="ABC_membrane"/>
    <property type="match status" value="1"/>
</dbReference>
<dbReference type="Pfam" id="PF04954">
    <property type="entry name" value="SIP"/>
    <property type="match status" value="1"/>
</dbReference>
<dbReference type="EMBL" id="LASW01000018">
    <property type="protein sequence ID" value="KKC00137.1"/>
    <property type="molecule type" value="Genomic_DNA"/>
</dbReference>
<evidence type="ECO:0000313" key="24">
    <source>
        <dbReference type="Proteomes" id="UP000034416"/>
    </source>
</evidence>
<keyword evidence="12 18" id="KW-1133">Transmembrane helix</keyword>
<dbReference type="InterPro" id="IPR027417">
    <property type="entry name" value="P-loop_NTPase"/>
</dbReference>
<dbReference type="Gene3D" id="3.40.50.80">
    <property type="entry name" value="Nucleotide-binding domain of ferredoxin-NADP reductase (FNR) module"/>
    <property type="match status" value="1"/>
</dbReference>
<evidence type="ECO:0000313" key="22">
    <source>
        <dbReference type="EMBL" id="KKC00137.1"/>
    </source>
</evidence>
<evidence type="ECO:0000256" key="8">
    <source>
        <dbReference type="ARBA" id="ARBA00022741"/>
    </source>
</evidence>
<keyword evidence="9" id="KW-0274">FAD</keyword>
<dbReference type="InterPro" id="IPR017927">
    <property type="entry name" value="FAD-bd_FR_type"/>
</dbReference>
<dbReference type="Gene3D" id="2.40.30.10">
    <property type="entry name" value="Translation factors"/>
    <property type="match status" value="1"/>
</dbReference>
<reference evidence="22" key="2">
    <citation type="submission" date="2015-04" db="EMBL/GenBank/DDBJ databases">
        <title>Genome sequence of Mycobacterium arupense strain GUC1.</title>
        <authorList>
            <person name="Greninger A.L."/>
            <person name="Cunningham G."/>
            <person name="Chiu C.Y."/>
            <person name="Miller S."/>
        </authorList>
    </citation>
    <scope>NUCLEOTIDE SEQUENCE</scope>
    <source>
        <strain evidence="22">GUC1</strain>
    </source>
</reference>
<evidence type="ECO:0000256" key="11">
    <source>
        <dbReference type="ARBA" id="ARBA00022967"/>
    </source>
</evidence>
<dbReference type="PROSITE" id="PS51384">
    <property type="entry name" value="FAD_FR"/>
    <property type="match status" value="1"/>
</dbReference>
<feature type="transmembrane region" description="Helical" evidence="18">
    <location>
        <begin position="442"/>
        <end position="461"/>
    </location>
</feature>
<reference evidence="23 25" key="3">
    <citation type="submission" date="2016-12" db="EMBL/GenBank/DDBJ databases">
        <title>The new phylogeny of genus Mycobacterium.</title>
        <authorList>
            <person name="Tortoli E."/>
            <person name="Trovato A."/>
            <person name="Cirillo D.M."/>
        </authorList>
    </citation>
    <scope>NUCLEOTIDE SEQUENCE [LARGE SCALE GENOMIC DNA]</scope>
    <source>
        <strain evidence="23 25">DSM 44942</strain>
    </source>
</reference>
<feature type="transmembrane region" description="Helical" evidence="18">
    <location>
        <begin position="343"/>
        <end position="365"/>
    </location>
</feature>
<feature type="domain" description="ABC transmembrane type-1" evidence="20">
    <location>
        <begin position="302"/>
        <end position="584"/>
    </location>
</feature>
<accession>A0A0F5MZJ5</accession>
<dbReference type="STRING" id="342002.BST15_01630"/>
<dbReference type="InterPro" id="IPR007037">
    <property type="entry name" value="SIP_rossman_dom"/>
</dbReference>
<dbReference type="InterPro" id="IPR003439">
    <property type="entry name" value="ABC_transporter-like_ATP-bd"/>
</dbReference>
<dbReference type="Gene3D" id="1.20.1560.10">
    <property type="entry name" value="ABC transporter type 1, transmembrane domain"/>
    <property type="match status" value="1"/>
</dbReference>
<keyword evidence="7 18" id="KW-0812">Transmembrane</keyword>
<dbReference type="PROSITE" id="PS50929">
    <property type="entry name" value="ABC_TM1F"/>
    <property type="match status" value="1"/>
</dbReference>
<dbReference type="PANTHER" id="PTHR24221:SF654">
    <property type="entry name" value="ATP-BINDING CASSETTE SUB-FAMILY B MEMBER 6"/>
    <property type="match status" value="1"/>
</dbReference>
<evidence type="ECO:0000313" key="25">
    <source>
        <dbReference type="Proteomes" id="UP000192327"/>
    </source>
</evidence>
<evidence type="ECO:0000256" key="13">
    <source>
        <dbReference type="ARBA" id="ARBA00023136"/>
    </source>
</evidence>
<evidence type="ECO:0000256" key="1">
    <source>
        <dbReference type="ARBA" id="ARBA00001974"/>
    </source>
</evidence>
<feature type="transmembrane region" description="Helical" evidence="18">
    <location>
        <begin position="416"/>
        <end position="436"/>
    </location>
</feature>
<dbReference type="OrthoDB" id="9806127at2"/>
<dbReference type="SUPFAM" id="SSF63380">
    <property type="entry name" value="Riboflavin synthase domain-like"/>
    <property type="match status" value="1"/>
</dbReference>
<evidence type="ECO:0000259" key="19">
    <source>
        <dbReference type="PROSITE" id="PS50893"/>
    </source>
</evidence>
<dbReference type="Proteomes" id="UP000034416">
    <property type="component" value="Unassembled WGS sequence"/>
</dbReference>
<keyword evidence="25" id="KW-1185">Reference proteome</keyword>
<feature type="domain" description="ABC transporter" evidence="19">
    <location>
        <begin position="617"/>
        <end position="850"/>
    </location>
</feature>
<comment type="caution">
    <text evidence="22">The sequence shown here is derived from an EMBL/GenBank/DDBJ whole genome shotgun (WGS) entry which is preliminary data.</text>
</comment>
<evidence type="ECO:0000256" key="16">
    <source>
        <dbReference type="ARBA" id="ARBA00023488"/>
    </source>
</evidence>
<evidence type="ECO:0000259" key="21">
    <source>
        <dbReference type="PROSITE" id="PS51384"/>
    </source>
</evidence>
<dbReference type="CDD" id="cd06193">
    <property type="entry name" value="siderophore_interacting"/>
    <property type="match status" value="1"/>
</dbReference>
<dbReference type="AlphaFoldDB" id="A0A0F5MZJ5"/>
<feature type="transmembrane region" description="Helical" evidence="18">
    <location>
        <begin position="301"/>
        <end position="323"/>
    </location>
</feature>
<dbReference type="InterPro" id="IPR036640">
    <property type="entry name" value="ABC1_TM_sf"/>
</dbReference>
<comment type="subcellular location">
    <subcellularLocation>
        <location evidence="2">Cell inner membrane</location>
        <topology evidence="2">Multi-pass membrane protein</topology>
    </subcellularLocation>
</comment>
<dbReference type="GO" id="GO:0005886">
    <property type="term" value="C:plasma membrane"/>
    <property type="evidence" value="ECO:0007669"/>
    <property type="project" value="UniProtKB-SubCell"/>
</dbReference>
<dbReference type="GO" id="GO:0016887">
    <property type="term" value="F:ATP hydrolysis activity"/>
    <property type="evidence" value="ECO:0007669"/>
    <property type="project" value="InterPro"/>
</dbReference>
<evidence type="ECO:0000256" key="12">
    <source>
        <dbReference type="ARBA" id="ARBA00022989"/>
    </source>
</evidence>
<evidence type="ECO:0000256" key="4">
    <source>
        <dbReference type="ARBA" id="ARBA00022475"/>
    </source>
</evidence>
<reference evidence="24" key="1">
    <citation type="submission" date="2015-04" db="EMBL/GenBank/DDBJ databases">
        <title>Genome sequence of Mycobacterium arupense GUC1.</title>
        <authorList>
            <person name="Greninger A.L."/>
            <person name="Cunningham G."/>
            <person name="Chiu C.Y."/>
            <person name="Miller S."/>
        </authorList>
    </citation>
    <scope>NUCLEOTIDE SEQUENCE [LARGE SCALE GENOMIC DNA]</scope>
    <source>
        <strain evidence="24">GUC1</strain>
    </source>
</reference>
<evidence type="ECO:0000256" key="14">
    <source>
        <dbReference type="ARBA" id="ARBA00023455"/>
    </source>
</evidence>
<dbReference type="GO" id="GO:0140359">
    <property type="term" value="F:ABC-type transporter activity"/>
    <property type="evidence" value="ECO:0007669"/>
    <property type="project" value="InterPro"/>
</dbReference>